<evidence type="ECO:0000313" key="2">
    <source>
        <dbReference type="Proteomes" id="UP000237061"/>
    </source>
</evidence>
<reference evidence="1 2" key="1">
    <citation type="submission" date="2018-01" db="EMBL/GenBank/DDBJ databases">
        <title>Arthrobacter sp. nov., from glaciers in China.</title>
        <authorList>
            <person name="Liu Q."/>
            <person name="Xin Y.-H."/>
        </authorList>
    </citation>
    <scope>NUCLEOTIDE SEQUENCE [LARGE SCALE GENOMIC DNA]</scope>
    <source>
        <strain evidence="1 2">HLT2-12-2</strain>
    </source>
</reference>
<name>A0A2S4A1K5_ARTGL</name>
<evidence type="ECO:0000313" key="1">
    <source>
        <dbReference type="EMBL" id="POH75370.1"/>
    </source>
</evidence>
<dbReference type="Proteomes" id="UP000237061">
    <property type="component" value="Unassembled WGS sequence"/>
</dbReference>
<proteinExistence type="predicted"/>
<organism evidence="1 2">
    <name type="scientific">Arthrobacter glacialis</name>
    <dbReference type="NCBI Taxonomy" id="1664"/>
    <lineage>
        <taxon>Bacteria</taxon>
        <taxon>Bacillati</taxon>
        <taxon>Actinomycetota</taxon>
        <taxon>Actinomycetes</taxon>
        <taxon>Micrococcales</taxon>
        <taxon>Micrococcaceae</taxon>
        <taxon>Arthrobacter</taxon>
    </lineage>
</organism>
<dbReference type="AlphaFoldDB" id="A0A2S4A1K5"/>
<comment type="caution">
    <text evidence="1">The sequence shown here is derived from an EMBL/GenBank/DDBJ whole genome shotgun (WGS) entry which is preliminary data.</text>
</comment>
<dbReference type="EMBL" id="PPXC01000001">
    <property type="protein sequence ID" value="POH75370.1"/>
    <property type="molecule type" value="Genomic_DNA"/>
</dbReference>
<keyword evidence="2" id="KW-1185">Reference proteome</keyword>
<protein>
    <submittedName>
        <fullName evidence="1">Uncharacterized protein</fullName>
    </submittedName>
</protein>
<accession>A0A2S4A1K5</accession>
<sequence length="336" mass="37243">MLRDDVNWLVSLAHATDTEEDWRGTLGHALAPHMARIVHEGMDMLSRKRVVPAKAIKLKFGAEIEGARHTVKLLDDNQKLYDGVFQDFERIDQEHSRAQAIGRHFELEARDGRVFTTTRSAQFQHASQFGADHSTSKEHATGFGTGVGEAAAVILLGFGHEPEYSVLPVNEWGAPPTSMSIDRTTYFKNRFEHEFPLALKDILCFIEGSVNSCLYVFKPVEGPFSNPVFRVQFVTASHALSSLDEVRRKYPHLANNASMRGIGDALDSPESTRIGSLRPLRNRCMHYSIPGHLTGLGQSLPMYGLIESTSPGHSYASVNADLQVVLAALSDALCEW</sequence>
<gene>
    <name evidence="1" type="ORF">CVS27_01855</name>
</gene>